<dbReference type="STRING" id="447595.SAMN05660826_00412"/>
<name>A0A1M7GPQ5_9FIRM</name>
<evidence type="ECO:0000256" key="1">
    <source>
        <dbReference type="ARBA" id="ARBA00023224"/>
    </source>
</evidence>
<evidence type="ECO:0000313" key="6">
    <source>
        <dbReference type="Proteomes" id="UP000184375"/>
    </source>
</evidence>
<dbReference type="GO" id="GO:0000166">
    <property type="term" value="F:nucleotide binding"/>
    <property type="evidence" value="ECO:0007669"/>
    <property type="project" value="InterPro"/>
</dbReference>
<dbReference type="Gene3D" id="1.10.287.950">
    <property type="entry name" value="Methyl-accepting chemotaxis protein"/>
    <property type="match status" value="1"/>
</dbReference>
<dbReference type="InterPro" id="IPR000683">
    <property type="entry name" value="Gfo/Idh/MocA-like_OxRdtase_N"/>
</dbReference>
<proteinExistence type="predicted"/>
<dbReference type="PANTHER" id="PTHR32089">
    <property type="entry name" value="METHYL-ACCEPTING CHEMOTAXIS PROTEIN MCPB"/>
    <property type="match status" value="1"/>
</dbReference>
<protein>
    <submittedName>
        <fullName evidence="5">Methyl-accepting chemotaxis protein</fullName>
    </submittedName>
</protein>
<gene>
    <name evidence="5" type="ORF">SAMN05660826_00412</name>
</gene>
<sequence length="285" mass="30151">MLSIGIVGAGKGGTAILKAAAGLPDIKIAGIADLDYNAPGMLLARQLGIPTFHDCMELMRVPHLDLVVEVTGNQKVRESIEASKQNNTSVLDAQAARLMMGIINAKEEMMEKLQVHAQELATTAEELENAISRIAGATKELAKVAEELASRGQVLSDAAGNAKNHLSKIGDILYFIKKVAAQTNLLGLNAAIEAARAGDYGRGFSVVAGEVRKMSTDSAKAAEQIGETLSNIEKSVGEIINGILETSQVTDRQASATQQIVEKVEQIRQVAENLGKVAGRLDALK</sequence>
<dbReference type="EMBL" id="FRCR01000002">
    <property type="protein sequence ID" value="SHM18168.1"/>
    <property type="molecule type" value="Genomic_DNA"/>
</dbReference>
<keyword evidence="3" id="KW-0175">Coiled coil</keyword>
<dbReference type="GO" id="GO:0016020">
    <property type="term" value="C:membrane"/>
    <property type="evidence" value="ECO:0007669"/>
    <property type="project" value="InterPro"/>
</dbReference>
<dbReference type="InterPro" id="IPR004089">
    <property type="entry name" value="MCPsignal_dom"/>
</dbReference>
<dbReference type="Proteomes" id="UP000184375">
    <property type="component" value="Unassembled WGS sequence"/>
</dbReference>
<dbReference type="InterPro" id="IPR036291">
    <property type="entry name" value="NAD(P)-bd_dom_sf"/>
</dbReference>
<keyword evidence="1 2" id="KW-0807">Transducer</keyword>
<accession>A0A1M7GPQ5</accession>
<reference evidence="6" key="1">
    <citation type="submission" date="2016-11" db="EMBL/GenBank/DDBJ databases">
        <authorList>
            <person name="Varghese N."/>
            <person name="Submissions S."/>
        </authorList>
    </citation>
    <scope>NUCLEOTIDE SEQUENCE [LARGE SCALE GENOMIC DNA]</scope>
    <source>
        <strain evidence="6">DSM 18802</strain>
    </source>
</reference>
<dbReference type="GO" id="GO:0007165">
    <property type="term" value="P:signal transduction"/>
    <property type="evidence" value="ECO:0007669"/>
    <property type="project" value="UniProtKB-KW"/>
</dbReference>
<dbReference type="PROSITE" id="PS50111">
    <property type="entry name" value="CHEMOTAXIS_TRANSDUC_2"/>
    <property type="match status" value="1"/>
</dbReference>
<dbReference type="SUPFAM" id="SSF51735">
    <property type="entry name" value="NAD(P)-binding Rossmann-fold domains"/>
    <property type="match status" value="1"/>
</dbReference>
<dbReference type="Pfam" id="PF00015">
    <property type="entry name" value="MCPsignal"/>
    <property type="match status" value="1"/>
</dbReference>
<keyword evidence="6" id="KW-1185">Reference proteome</keyword>
<dbReference type="AlphaFoldDB" id="A0A1M7GPQ5"/>
<feature type="domain" description="Methyl-accepting transducer" evidence="4">
    <location>
        <begin position="110"/>
        <end position="285"/>
    </location>
</feature>
<organism evidence="5 6">
    <name type="scientific">Caldanaerovirga acetigignens</name>
    <dbReference type="NCBI Taxonomy" id="447595"/>
    <lineage>
        <taxon>Bacteria</taxon>
        <taxon>Bacillati</taxon>
        <taxon>Bacillota</taxon>
        <taxon>Clostridia</taxon>
        <taxon>Thermosediminibacterales</taxon>
        <taxon>Thermosediminibacteraceae</taxon>
        <taxon>Caldanaerovirga</taxon>
    </lineage>
</organism>
<dbReference type="PANTHER" id="PTHR32089:SF112">
    <property type="entry name" value="LYSOZYME-LIKE PROTEIN-RELATED"/>
    <property type="match status" value="1"/>
</dbReference>
<dbReference type="SUPFAM" id="SSF58104">
    <property type="entry name" value="Methyl-accepting chemotaxis protein (MCP) signaling domain"/>
    <property type="match status" value="1"/>
</dbReference>
<feature type="coiled-coil region" evidence="3">
    <location>
        <begin position="103"/>
        <end position="147"/>
    </location>
</feature>
<dbReference type="Gene3D" id="3.40.50.720">
    <property type="entry name" value="NAD(P)-binding Rossmann-like Domain"/>
    <property type="match status" value="1"/>
</dbReference>
<evidence type="ECO:0000313" key="5">
    <source>
        <dbReference type="EMBL" id="SHM18168.1"/>
    </source>
</evidence>
<dbReference type="Pfam" id="PF01408">
    <property type="entry name" value="GFO_IDH_MocA"/>
    <property type="match status" value="1"/>
</dbReference>
<evidence type="ECO:0000259" key="4">
    <source>
        <dbReference type="PROSITE" id="PS50111"/>
    </source>
</evidence>
<evidence type="ECO:0000256" key="2">
    <source>
        <dbReference type="PROSITE-ProRule" id="PRU00284"/>
    </source>
</evidence>
<dbReference type="RefSeq" id="WP_191088083.1">
    <property type="nucleotide sequence ID" value="NZ_FRCR01000002.1"/>
</dbReference>
<dbReference type="SMART" id="SM00283">
    <property type="entry name" value="MA"/>
    <property type="match status" value="1"/>
</dbReference>
<evidence type="ECO:0000256" key="3">
    <source>
        <dbReference type="SAM" id="Coils"/>
    </source>
</evidence>